<dbReference type="Pfam" id="PF04545">
    <property type="entry name" value="Sigma70_r4"/>
    <property type="match status" value="1"/>
</dbReference>
<evidence type="ECO:0000256" key="1">
    <source>
        <dbReference type="ARBA" id="ARBA00010641"/>
    </source>
</evidence>
<proteinExistence type="inferred from homology"/>
<evidence type="ECO:0000256" key="3">
    <source>
        <dbReference type="ARBA" id="ARBA00023082"/>
    </source>
</evidence>
<evidence type="ECO:0000259" key="6">
    <source>
        <dbReference type="Pfam" id="PF04542"/>
    </source>
</evidence>
<dbReference type="SUPFAM" id="SSF88659">
    <property type="entry name" value="Sigma3 and sigma4 domains of RNA polymerase sigma factors"/>
    <property type="match status" value="1"/>
</dbReference>
<dbReference type="Proteomes" id="UP000323886">
    <property type="component" value="Unassembled WGS sequence"/>
</dbReference>
<dbReference type="GO" id="GO:0003677">
    <property type="term" value="F:DNA binding"/>
    <property type="evidence" value="ECO:0007669"/>
    <property type="project" value="UniProtKB-KW"/>
</dbReference>
<feature type="domain" description="RNA polymerase sigma-70 region 2" evidence="6">
    <location>
        <begin position="97"/>
        <end position="164"/>
    </location>
</feature>
<dbReference type="InterPro" id="IPR039425">
    <property type="entry name" value="RNA_pol_sigma-70-like"/>
</dbReference>
<dbReference type="SUPFAM" id="SSF88946">
    <property type="entry name" value="Sigma2 domain of RNA polymerase sigma factors"/>
    <property type="match status" value="1"/>
</dbReference>
<evidence type="ECO:0000259" key="7">
    <source>
        <dbReference type="Pfam" id="PF04545"/>
    </source>
</evidence>
<dbReference type="InterPro" id="IPR013324">
    <property type="entry name" value="RNA_pol_sigma_r3/r4-like"/>
</dbReference>
<dbReference type="OrthoDB" id="9784272at2"/>
<gene>
    <name evidence="8" type="ORF">F1193_15205</name>
</gene>
<dbReference type="PANTHER" id="PTHR43133:SF62">
    <property type="entry name" value="RNA POLYMERASE SIGMA FACTOR SIGZ"/>
    <property type="match status" value="1"/>
</dbReference>
<dbReference type="InterPro" id="IPR014284">
    <property type="entry name" value="RNA_pol_sigma-70_dom"/>
</dbReference>
<dbReference type="PANTHER" id="PTHR43133">
    <property type="entry name" value="RNA POLYMERASE ECF-TYPE SIGMA FACTO"/>
    <property type="match status" value="1"/>
</dbReference>
<comment type="caution">
    <text evidence="8">The sequence shown here is derived from an EMBL/GenBank/DDBJ whole genome shotgun (WGS) entry which is preliminary data.</text>
</comment>
<reference evidence="8 9" key="1">
    <citation type="submission" date="2019-09" db="EMBL/GenBank/DDBJ databases">
        <title>Draft Whole-Genome sequence of Blastochloris sulfoviridis DSM 729.</title>
        <authorList>
            <person name="Meyer T.E."/>
            <person name="Kyndt J.A."/>
        </authorList>
    </citation>
    <scope>NUCLEOTIDE SEQUENCE [LARGE SCALE GENOMIC DNA]</scope>
    <source>
        <strain evidence="8 9">DSM 729</strain>
    </source>
</reference>
<evidence type="ECO:0000256" key="5">
    <source>
        <dbReference type="ARBA" id="ARBA00023163"/>
    </source>
</evidence>
<dbReference type="Gene3D" id="1.10.1740.10">
    <property type="match status" value="1"/>
</dbReference>
<keyword evidence="2" id="KW-0805">Transcription regulation</keyword>
<dbReference type="Gene3D" id="1.10.10.10">
    <property type="entry name" value="Winged helix-like DNA-binding domain superfamily/Winged helix DNA-binding domain"/>
    <property type="match status" value="1"/>
</dbReference>
<name>A0A5M6HLN3_9HYPH</name>
<evidence type="ECO:0000313" key="8">
    <source>
        <dbReference type="EMBL" id="KAA5596767.1"/>
    </source>
</evidence>
<dbReference type="GO" id="GO:0016987">
    <property type="term" value="F:sigma factor activity"/>
    <property type="evidence" value="ECO:0007669"/>
    <property type="project" value="UniProtKB-KW"/>
</dbReference>
<dbReference type="AlphaFoldDB" id="A0A5M6HLN3"/>
<comment type="similarity">
    <text evidence="1">Belongs to the sigma-70 factor family. ECF subfamily.</text>
</comment>
<sequence>MGEPVPPRCVALSLRRRRRGRNECRRAGSAFGSFVRDLGLFLGALPWALSFNLPNYLRSWPSEVRTPRGIGVTLQEELADLVAAVAERRDSAAFTRLFDHFAPRVNSYLLRLGAGPALAEELTQEVMVTLWRKAGQFDRAKSSVATWLYRIARNRRIDLLRRDRSEPLDSEDANEVASEEPGADDALDSMQREDSVRAAMAELPPEQLALIRLAFFENLSHSDIADRLGLPLGTVKSRIRLAFTRLRRQLEAGGVDAAV</sequence>
<evidence type="ECO:0000256" key="4">
    <source>
        <dbReference type="ARBA" id="ARBA00023125"/>
    </source>
</evidence>
<dbReference type="Pfam" id="PF04542">
    <property type="entry name" value="Sigma70_r2"/>
    <property type="match status" value="1"/>
</dbReference>
<dbReference type="NCBIfam" id="TIGR02937">
    <property type="entry name" value="sigma70-ECF"/>
    <property type="match status" value="1"/>
</dbReference>
<dbReference type="EMBL" id="VWPL01000040">
    <property type="protein sequence ID" value="KAA5596767.1"/>
    <property type="molecule type" value="Genomic_DNA"/>
</dbReference>
<protein>
    <submittedName>
        <fullName evidence="8">Sigma-70 family RNA polymerase sigma factor</fullName>
    </submittedName>
</protein>
<dbReference type="CDD" id="cd06171">
    <property type="entry name" value="Sigma70_r4"/>
    <property type="match status" value="1"/>
</dbReference>
<dbReference type="InterPro" id="IPR007627">
    <property type="entry name" value="RNA_pol_sigma70_r2"/>
</dbReference>
<feature type="domain" description="RNA polymerase sigma-70 region 4" evidence="7">
    <location>
        <begin position="199"/>
        <end position="247"/>
    </location>
</feature>
<dbReference type="InterPro" id="IPR036388">
    <property type="entry name" value="WH-like_DNA-bd_sf"/>
</dbReference>
<organism evidence="8 9">
    <name type="scientific">Blastochloris sulfoviridis</name>
    <dbReference type="NCBI Taxonomy" id="50712"/>
    <lineage>
        <taxon>Bacteria</taxon>
        <taxon>Pseudomonadati</taxon>
        <taxon>Pseudomonadota</taxon>
        <taxon>Alphaproteobacteria</taxon>
        <taxon>Hyphomicrobiales</taxon>
        <taxon>Blastochloridaceae</taxon>
        <taxon>Blastochloris</taxon>
    </lineage>
</organism>
<keyword evidence="4" id="KW-0238">DNA-binding</keyword>
<evidence type="ECO:0000313" key="9">
    <source>
        <dbReference type="Proteomes" id="UP000323886"/>
    </source>
</evidence>
<keyword evidence="9" id="KW-1185">Reference proteome</keyword>
<keyword evidence="3" id="KW-0731">Sigma factor</keyword>
<dbReference type="InterPro" id="IPR013325">
    <property type="entry name" value="RNA_pol_sigma_r2"/>
</dbReference>
<dbReference type="InterPro" id="IPR007630">
    <property type="entry name" value="RNA_pol_sigma70_r4"/>
</dbReference>
<accession>A0A5M6HLN3</accession>
<dbReference type="GO" id="GO:0006352">
    <property type="term" value="P:DNA-templated transcription initiation"/>
    <property type="evidence" value="ECO:0007669"/>
    <property type="project" value="InterPro"/>
</dbReference>
<evidence type="ECO:0000256" key="2">
    <source>
        <dbReference type="ARBA" id="ARBA00023015"/>
    </source>
</evidence>
<keyword evidence="5" id="KW-0804">Transcription</keyword>